<evidence type="ECO:0000256" key="1">
    <source>
        <dbReference type="SAM" id="MobiDB-lite"/>
    </source>
</evidence>
<proteinExistence type="predicted"/>
<gene>
    <name evidence="2" type="ORF">ElP_25430</name>
</gene>
<reference evidence="2 3" key="1">
    <citation type="submission" date="2019-02" db="EMBL/GenBank/DDBJ databases">
        <title>Deep-cultivation of Planctomycetes and their phenomic and genomic characterization uncovers novel biology.</title>
        <authorList>
            <person name="Wiegand S."/>
            <person name="Jogler M."/>
            <person name="Boedeker C."/>
            <person name="Pinto D."/>
            <person name="Vollmers J."/>
            <person name="Rivas-Marin E."/>
            <person name="Kohn T."/>
            <person name="Peeters S.H."/>
            <person name="Heuer A."/>
            <person name="Rast P."/>
            <person name="Oberbeckmann S."/>
            <person name="Bunk B."/>
            <person name="Jeske O."/>
            <person name="Meyerdierks A."/>
            <person name="Storesund J.E."/>
            <person name="Kallscheuer N."/>
            <person name="Luecker S."/>
            <person name="Lage O.M."/>
            <person name="Pohl T."/>
            <person name="Merkel B.J."/>
            <person name="Hornburger P."/>
            <person name="Mueller R.-W."/>
            <person name="Bruemmer F."/>
            <person name="Labrenz M."/>
            <person name="Spormann A.M."/>
            <person name="Op den Camp H."/>
            <person name="Overmann J."/>
            <person name="Amann R."/>
            <person name="Jetten M.S.M."/>
            <person name="Mascher T."/>
            <person name="Medema M.H."/>
            <person name="Devos D.P."/>
            <person name="Kaster A.-K."/>
            <person name="Ovreas L."/>
            <person name="Rohde M."/>
            <person name="Galperin M.Y."/>
            <person name="Jogler C."/>
        </authorList>
    </citation>
    <scope>NUCLEOTIDE SEQUENCE [LARGE SCALE GENOMIC DNA]</scope>
    <source>
        <strain evidence="2 3">ElP</strain>
    </source>
</reference>
<dbReference type="InterPro" id="IPR027417">
    <property type="entry name" value="P-loop_NTPase"/>
</dbReference>
<evidence type="ECO:0000313" key="2">
    <source>
        <dbReference type="EMBL" id="QDV34651.1"/>
    </source>
</evidence>
<protein>
    <submittedName>
        <fullName evidence="2">Uncharacterized protein</fullName>
    </submittedName>
</protein>
<dbReference type="EMBL" id="CP036426">
    <property type="protein sequence ID" value="QDV34651.1"/>
    <property type="molecule type" value="Genomic_DNA"/>
</dbReference>
<name>A0A518H1F5_9BACT</name>
<keyword evidence="3" id="KW-1185">Reference proteome</keyword>
<dbReference type="AlphaFoldDB" id="A0A518H1F5"/>
<feature type="compositionally biased region" description="Basic and acidic residues" evidence="1">
    <location>
        <begin position="192"/>
        <end position="201"/>
    </location>
</feature>
<sequence length="220" mass="23205">MIAKVEEIKARGVHATGILVIDTLIAAFGRRFADSSLLNNSVDVSQVTDDLRAIAAATGWAVVLICHSSKASSDAMGSAQWQGGVDLILKAGRPEGEEVGELRGRGRGIEPWSREFSLAPGGLVTCRAVGAARQDEQEAARGAREAEDDALFLDAVLPLGADATANVRALIERGQEAGLSKARVLECLKRAEHRGEAESRSGPRRSTLYWRPAPAPAAAG</sequence>
<accession>A0A518H1F5</accession>
<organism evidence="2 3">
    <name type="scientific">Tautonia plasticadhaerens</name>
    <dbReference type="NCBI Taxonomy" id="2527974"/>
    <lineage>
        <taxon>Bacteria</taxon>
        <taxon>Pseudomonadati</taxon>
        <taxon>Planctomycetota</taxon>
        <taxon>Planctomycetia</taxon>
        <taxon>Isosphaerales</taxon>
        <taxon>Isosphaeraceae</taxon>
        <taxon>Tautonia</taxon>
    </lineage>
</organism>
<evidence type="ECO:0000313" key="3">
    <source>
        <dbReference type="Proteomes" id="UP000317835"/>
    </source>
</evidence>
<dbReference type="Proteomes" id="UP000317835">
    <property type="component" value="Chromosome"/>
</dbReference>
<dbReference type="Gene3D" id="3.40.50.300">
    <property type="entry name" value="P-loop containing nucleotide triphosphate hydrolases"/>
    <property type="match status" value="1"/>
</dbReference>
<dbReference type="KEGG" id="tpla:ElP_25430"/>
<feature type="region of interest" description="Disordered" evidence="1">
    <location>
        <begin position="192"/>
        <end position="220"/>
    </location>
</feature>